<organism evidence="8 9">
    <name type="scientific">Natronococcus occultus SP4</name>
    <dbReference type="NCBI Taxonomy" id="694430"/>
    <lineage>
        <taxon>Archaea</taxon>
        <taxon>Methanobacteriati</taxon>
        <taxon>Methanobacteriota</taxon>
        <taxon>Stenosarchaea group</taxon>
        <taxon>Halobacteria</taxon>
        <taxon>Halobacteriales</taxon>
        <taxon>Natrialbaceae</taxon>
        <taxon>Natronococcus</taxon>
    </lineage>
</organism>
<evidence type="ECO:0000256" key="5">
    <source>
        <dbReference type="ARBA" id="ARBA00022989"/>
    </source>
</evidence>
<evidence type="ECO:0000313" key="8">
    <source>
        <dbReference type="EMBL" id="AGB38680.1"/>
    </source>
</evidence>
<proteinExistence type="predicted"/>
<accession>L0K2A2</accession>
<feature type="transmembrane region" description="Helical" evidence="7">
    <location>
        <begin position="352"/>
        <end position="378"/>
    </location>
</feature>
<feature type="transmembrane region" description="Helical" evidence="7">
    <location>
        <begin position="179"/>
        <end position="201"/>
    </location>
</feature>
<comment type="subcellular location">
    <subcellularLocation>
        <location evidence="1">Cell membrane</location>
        <topology evidence="1">Multi-pass membrane protein</topology>
    </subcellularLocation>
</comment>
<keyword evidence="2" id="KW-0813">Transport</keyword>
<keyword evidence="5 7" id="KW-1133">Transmembrane helix</keyword>
<dbReference type="PANTHER" id="PTHR30354">
    <property type="entry name" value="GNT FAMILY GLUCONATE TRANSPORTER"/>
    <property type="match status" value="1"/>
</dbReference>
<dbReference type="Pfam" id="PF02447">
    <property type="entry name" value="GntP_permease"/>
    <property type="match status" value="1"/>
</dbReference>
<dbReference type="Proteomes" id="UP000010878">
    <property type="component" value="Chromosome"/>
</dbReference>
<sequence>MVLSNPLIPFVVGLVLAVVLLVWVKLPAFVGLIIAAMAIGIVTPQIAFDAVPAQVAESFGDVMVSIGIPILMAAIIGKTLMDSGAAERIVRAFRSLTGEDQSEWALMGSSYVLSIPVFFDNVFFLLAPLGRSMKARTGVKFSLYISVLCAGALATHMLVPPTPGPLAMSAELDVDVGLALLVGVGLALPTSLLGGIVYGRFLHSREDFPLREAMGSSPESLKEKAETPVDQLPGLFESSLPIAVPVVFIASATITDALLGEDAFVADLAAFLGDPNFALTAAAMLSAFTFFRMEMDGDRSLFSDELTESIKSGGNIIAITAAGGTFGAMLEIAGVGQYIADGLVEFGLPLLFAGWLVAAVIRVAQGSGTVAILTGAAMMAPLTGDLNAHPVYMMMAVGFGGMIAPWYNDSGFWTVSKIAGITQAETFKTYSAVATIMSVSGLLLVLVASIVMPLT</sequence>
<dbReference type="STRING" id="694430.Natoc_2924"/>
<keyword evidence="9" id="KW-1185">Reference proteome</keyword>
<evidence type="ECO:0000256" key="1">
    <source>
        <dbReference type="ARBA" id="ARBA00004651"/>
    </source>
</evidence>
<feature type="transmembrane region" description="Helical" evidence="7">
    <location>
        <begin position="390"/>
        <end position="407"/>
    </location>
</feature>
<name>L0K2A2_9EURY</name>
<evidence type="ECO:0000256" key="7">
    <source>
        <dbReference type="SAM" id="Phobius"/>
    </source>
</evidence>
<feature type="transmembrane region" description="Helical" evidence="7">
    <location>
        <begin position="104"/>
        <end position="129"/>
    </location>
</feature>
<feature type="transmembrane region" description="Helical" evidence="7">
    <location>
        <begin position="316"/>
        <end position="340"/>
    </location>
</feature>
<dbReference type="GO" id="GO:0005886">
    <property type="term" value="C:plasma membrane"/>
    <property type="evidence" value="ECO:0007669"/>
    <property type="project" value="UniProtKB-SubCell"/>
</dbReference>
<evidence type="ECO:0000256" key="3">
    <source>
        <dbReference type="ARBA" id="ARBA00022475"/>
    </source>
</evidence>
<reference evidence="8 9" key="1">
    <citation type="submission" date="2012-11" db="EMBL/GenBank/DDBJ databases">
        <title>FINISHED of Natronococcus occultus SP4, DSM 3396.</title>
        <authorList>
            <consortium name="DOE Joint Genome Institute"/>
            <person name="Eisen J."/>
            <person name="Huntemann M."/>
            <person name="Wei C.-L."/>
            <person name="Han J."/>
            <person name="Detter J.C."/>
            <person name="Han C."/>
            <person name="Tapia R."/>
            <person name="Chen A."/>
            <person name="Kyrpides N."/>
            <person name="Mavromatis K."/>
            <person name="Markowitz V."/>
            <person name="Szeto E."/>
            <person name="Ivanova N."/>
            <person name="Mikhailova N."/>
            <person name="Ovchinnikova G."/>
            <person name="Pagani I."/>
            <person name="Pati A."/>
            <person name="Goodwin L."/>
            <person name="Nordberg H.P."/>
            <person name="Cantor M.N."/>
            <person name="Hua S.X."/>
            <person name="Woyke T."/>
            <person name="Eisen J."/>
            <person name="Klenk H.-P."/>
            <person name="Klenk H.-P."/>
        </authorList>
    </citation>
    <scope>NUCLEOTIDE SEQUENCE [LARGE SCALE GENOMIC DNA]</scope>
    <source>
        <strain evidence="8 9">SP4</strain>
    </source>
</reference>
<evidence type="ECO:0000256" key="2">
    <source>
        <dbReference type="ARBA" id="ARBA00022448"/>
    </source>
</evidence>
<feature type="transmembrane region" description="Helical" evidence="7">
    <location>
        <begin position="427"/>
        <end position="451"/>
    </location>
</feature>
<dbReference type="GeneID" id="14403311"/>
<dbReference type="GO" id="GO:0015128">
    <property type="term" value="F:gluconate transmembrane transporter activity"/>
    <property type="evidence" value="ECO:0007669"/>
    <property type="project" value="InterPro"/>
</dbReference>
<dbReference type="HOGENOM" id="CLU_027949_0_2_2"/>
<protein>
    <submittedName>
        <fullName evidence="8">H+/gluconate symporter family protein</fullName>
    </submittedName>
</protein>
<keyword evidence="6 7" id="KW-0472">Membrane</keyword>
<dbReference type="InterPro" id="IPR003474">
    <property type="entry name" value="Glcn_transporter"/>
</dbReference>
<feature type="transmembrane region" description="Helical" evidence="7">
    <location>
        <begin position="7"/>
        <end position="24"/>
    </location>
</feature>
<feature type="transmembrane region" description="Helical" evidence="7">
    <location>
        <begin position="277"/>
        <end position="295"/>
    </location>
</feature>
<feature type="transmembrane region" description="Helical" evidence="7">
    <location>
        <begin position="240"/>
        <end position="257"/>
    </location>
</feature>
<dbReference type="KEGG" id="nou:Natoc_2924"/>
<dbReference type="PANTHER" id="PTHR30354:SF22">
    <property type="entry name" value="HIGH-AFFINITY GLUCONATE TRANSPORTER"/>
    <property type="match status" value="1"/>
</dbReference>
<dbReference type="eggNOG" id="arCOG04923">
    <property type="taxonomic scope" value="Archaea"/>
</dbReference>
<evidence type="ECO:0000256" key="6">
    <source>
        <dbReference type="ARBA" id="ARBA00023136"/>
    </source>
</evidence>
<feature type="transmembrane region" description="Helical" evidence="7">
    <location>
        <begin position="62"/>
        <end position="81"/>
    </location>
</feature>
<evidence type="ECO:0000256" key="4">
    <source>
        <dbReference type="ARBA" id="ARBA00022692"/>
    </source>
</evidence>
<feature type="transmembrane region" description="Helical" evidence="7">
    <location>
        <begin position="141"/>
        <end position="159"/>
    </location>
</feature>
<dbReference type="EMBL" id="CP003929">
    <property type="protein sequence ID" value="AGB38680.1"/>
    <property type="molecule type" value="Genomic_DNA"/>
</dbReference>
<keyword evidence="4 7" id="KW-0812">Transmembrane</keyword>
<dbReference type="AlphaFoldDB" id="L0K2A2"/>
<dbReference type="OrthoDB" id="99138at2157"/>
<gene>
    <name evidence="8" type="ORF">Natoc_2924</name>
</gene>
<evidence type="ECO:0000313" key="9">
    <source>
        <dbReference type="Proteomes" id="UP000010878"/>
    </source>
</evidence>
<feature type="transmembrane region" description="Helical" evidence="7">
    <location>
        <begin position="30"/>
        <end position="50"/>
    </location>
</feature>
<keyword evidence="3" id="KW-1003">Cell membrane</keyword>
<dbReference type="RefSeq" id="WP_015322119.1">
    <property type="nucleotide sequence ID" value="NC_019974.1"/>
</dbReference>